<reference evidence="1" key="1">
    <citation type="journal article" date="2020" name="Stud. Mycol.">
        <title>101 Dothideomycetes genomes: a test case for predicting lifestyles and emergence of pathogens.</title>
        <authorList>
            <person name="Haridas S."/>
            <person name="Albert R."/>
            <person name="Binder M."/>
            <person name="Bloem J."/>
            <person name="Labutti K."/>
            <person name="Salamov A."/>
            <person name="Andreopoulos B."/>
            <person name="Baker S."/>
            <person name="Barry K."/>
            <person name="Bills G."/>
            <person name="Bluhm B."/>
            <person name="Cannon C."/>
            <person name="Castanera R."/>
            <person name="Culley D."/>
            <person name="Daum C."/>
            <person name="Ezra D."/>
            <person name="Gonzalez J."/>
            <person name="Henrissat B."/>
            <person name="Kuo A."/>
            <person name="Liang C."/>
            <person name="Lipzen A."/>
            <person name="Lutzoni F."/>
            <person name="Magnuson J."/>
            <person name="Mondo S."/>
            <person name="Nolan M."/>
            <person name="Ohm R."/>
            <person name="Pangilinan J."/>
            <person name="Park H.-J."/>
            <person name="Ramirez L."/>
            <person name="Alfaro M."/>
            <person name="Sun H."/>
            <person name="Tritt A."/>
            <person name="Yoshinaga Y."/>
            <person name="Zwiers L.-H."/>
            <person name="Turgeon B."/>
            <person name="Goodwin S."/>
            <person name="Spatafora J."/>
            <person name="Crous P."/>
            <person name="Grigoriev I."/>
        </authorList>
    </citation>
    <scope>NUCLEOTIDE SEQUENCE</scope>
    <source>
        <strain evidence="1">CBS 125425</strain>
    </source>
</reference>
<accession>A0A9P4UVY4</accession>
<name>A0A9P4UVY4_9PLEO</name>
<gene>
    <name evidence="1" type="ORF">EJ04DRAFT_586278</name>
</gene>
<comment type="caution">
    <text evidence="1">The sequence shown here is derived from an EMBL/GenBank/DDBJ whole genome shotgun (WGS) entry which is preliminary data.</text>
</comment>
<evidence type="ECO:0000313" key="1">
    <source>
        <dbReference type="EMBL" id="KAF2730467.1"/>
    </source>
</evidence>
<dbReference type="Pfam" id="PF26113">
    <property type="entry name" value="GH16_XgeA"/>
    <property type="match status" value="1"/>
</dbReference>
<dbReference type="AlphaFoldDB" id="A0A9P4UVY4"/>
<dbReference type="EMBL" id="ML996217">
    <property type="protein sequence ID" value="KAF2730467.1"/>
    <property type="molecule type" value="Genomic_DNA"/>
</dbReference>
<evidence type="ECO:0000313" key="2">
    <source>
        <dbReference type="Proteomes" id="UP000799444"/>
    </source>
</evidence>
<sequence>MCPLQSTCGVVTPQGTCGDGFNHNKGGVRAIQLEETQIRMWLFRRKDIPCDITSEKPDLDSSGTPLMNFGPGNCSIASSWKNMKMTFDLNFCGQDDISDWRWQQSKWPQNMTCSEKTNVSTCKEQVEKNPQAFSEAYFLIQYIKVFQMP</sequence>
<dbReference type="Gene3D" id="2.60.120.200">
    <property type="match status" value="1"/>
</dbReference>
<keyword evidence="2" id="KW-1185">Reference proteome</keyword>
<organism evidence="1 2">
    <name type="scientific">Polyplosphaeria fusca</name>
    <dbReference type="NCBI Taxonomy" id="682080"/>
    <lineage>
        <taxon>Eukaryota</taxon>
        <taxon>Fungi</taxon>
        <taxon>Dikarya</taxon>
        <taxon>Ascomycota</taxon>
        <taxon>Pezizomycotina</taxon>
        <taxon>Dothideomycetes</taxon>
        <taxon>Pleosporomycetidae</taxon>
        <taxon>Pleosporales</taxon>
        <taxon>Tetraplosphaeriaceae</taxon>
        <taxon>Polyplosphaeria</taxon>
    </lineage>
</organism>
<dbReference type="Proteomes" id="UP000799444">
    <property type="component" value="Unassembled WGS sequence"/>
</dbReference>
<protein>
    <submittedName>
        <fullName evidence="1">Uncharacterized protein</fullName>
    </submittedName>
</protein>
<proteinExistence type="predicted"/>
<dbReference type="OrthoDB" id="192832at2759"/>